<dbReference type="EMBL" id="CP113524">
    <property type="protein sequence ID" value="WAJ24422.1"/>
    <property type="molecule type" value="Genomic_DNA"/>
</dbReference>
<dbReference type="RefSeq" id="WP_268115532.1">
    <property type="nucleotide sequence ID" value="NZ_CP113524.1"/>
</dbReference>
<dbReference type="Gene3D" id="1.10.10.60">
    <property type="entry name" value="Homeodomain-like"/>
    <property type="match status" value="1"/>
</dbReference>
<keyword evidence="3" id="KW-0804">Transcription</keyword>
<dbReference type="Pfam" id="PF12833">
    <property type="entry name" value="HTH_18"/>
    <property type="match status" value="1"/>
</dbReference>
<keyword evidence="6" id="KW-1185">Reference proteome</keyword>
<dbReference type="Proteomes" id="UP001163115">
    <property type="component" value="Chromosome"/>
</dbReference>
<feature type="domain" description="HTH araC/xylS-type" evidence="4">
    <location>
        <begin position="161"/>
        <end position="264"/>
    </location>
</feature>
<evidence type="ECO:0000256" key="2">
    <source>
        <dbReference type="ARBA" id="ARBA00023125"/>
    </source>
</evidence>
<dbReference type="PANTHER" id="PTHR46796">
    <property type="entry name" value="HTH-TYPE TRANSCRIPTIONAL ACTIVATOR RHAS-RELATED"/>
    <property type="match status" value="1"/>
</dbReference>
<dbReference type="Pfam" id="PF20240">
    <property type="entry name" value="DUF6597"/>
    <property type="match status" value="1"/>
</dbReference>
<evidence type="ECO:0000256" key="3">
    <source>
        <dbReference type="ARBA" id="ARBA00023163"/>
    </source>
</evidence>
<reference evidence="5" key="1">
    <citation type="submission" date="2022-11" db="EMBL/GenBank/DDBJ databases">
        <title>Lacrimispora xylanolytica sy1, complete genome.</title>
        <authorList>
            <person name="Choi S."/>
        </authorList>
    </citation>
    <scope>NUCLEOTIDE SEQUENCE</scope>
    <source>
        <strain evidence="5">Sy1</strain>
    </source>
</reference>
<dbReference type="SUPFAM" id="SSF46689">
    <property type="entry name" value="Homeodomain-like"/>
    <property type="match status" value="1"/>
</dbReference>
<dbReference type="InterPro" id="IPR018060">
    <property type="entry name" value="HTH_AraC"/>
</dbReference>
<dbReference type="InterPro" id="IPR050204">
    <property type="entry name" value="AraC_XylS_family_regulators"/>
</dbReference>
<dbReference type="InterPro" id="IPR009057">
    <property type="entry name" value="Homeodomain-like_sf"/>
</dbReference>
<evidence type="ECO:0000313" key="5">
    <source>
        <dbReference type="EMBL" id="WAJ24422.1"/>
    </source>
</evidence>
<keyword evidence="1" id="KW-0805">Transcription regulation</keyword>
<dbReference type="PROSITE" id="PS01124">
    <property type="entry name" value="HTH_ARAC_FAMILY_2"/>
    <property type="match status" value="1"/>
</dbReference>
<gene>
    <name evidence="5" type="ORF">OW255_02545</name>
</gene>
<evidence type="ECO:0000313" key="6">
    <source>
        <dbReference type="Proteomes" id="UP001163115"/>
    </source>
</evidence>
<dbReference type="PANTHER" id="PTHR46796:SF13">
    <property type="entry name" value="HTH-TYPE TRANSCRIPTIONAL ACTIVATOR RHAS"/>
    <property type="match status" value="1"/>
</dbReference>
<name>A0ABY7AD72_9FIRM</name>
<organism evidence="5 6">
    <name type="scientific">Lacrimispora xylanolytica</name>
    <dbReference type="NCBI Taxonomy" id="29375"/>
    <lineage>
        <taxon>Bacteria</taxon>
        <taxon>Bacillati</taxon>
        <taxon>Bacillota</taxon>
        <taxon>Clostridia</taxon>
        <taxon>Lachnospirales</taxon>
        <taxon>Lachnospiraceae</taxon>
        <taxon>Lacrimispora</taxon>
    </lineage>
</organism>
<accession>A0ABY7AD72</accession>
<evidence type="ECO:0000259" key="4">
    <source>
        <dbReference type="PROSITE" id="PS01124"/>
    </source>
</evidence>
<keyword evidence="2" id="KW-0238">DNA-binding</keyword>
<sequence length="280" mass="32723">MKERNHVGMLHPKQPGFVLVTGAYKKYSLMDYGISHFYQFDAECDFMTAIPDACVDILFYNTGTRLESRVAGTLLTKSEVETAGKCRHFGVRFLPGVNPVLKHRKMSELVSKEQSYEDMFDSNSERDQLFEALWKEESFEQRIKTFLLFYRKNYETQQEAYSLKSYLRKEIMASAGNLKLNELQEKTGYSLRYLNKVITEEFGMGPKELLRIIRFQNAIDELTKTVNRPDMTRAALDTGYYDQSHFIKDFKEFTSHTPSKYLNSLVTNSYQEKLKVITRM</sequence>
<evidence type="ECO:0000256" key="1">
    <source>
        <dbReference type="ARBA" id="ARBA00023015"/>
    </source>
</evidence>
<proteinExistence type="predicted"/>
<dbReference type="SMART" id="SM00342">
    <property type="entry name" value="HTH_ARAC"/>
    <property type="match status" value="1"/>
</dbReference>
<dbReference type="InterPro" id="IPR046532">
    <property type="entry name" value="DUF6597"/>
</dbReference>
<protein>
    <submittedName>
        <fullName evidence="5">Helix-turn-helix domain-containing protein</fullName>
    </submittedName>
</protein>